<reference evidence="1 2" key="1">
    <citation type="journal article" date="2019" name="Nat. Ecol. Evol.">
        <title>Megaphylogeny resolves global patterns of mushroom evolution.</title>
        <authorList>
            <person name="Varga T."/>
            <person name="Krizsan K."/>
            <person name="Foldi C."/>
            <person name="Dima B."/>
            <person name="Sanchez-Garcia M."/>
            <person name="Sanchez-Ramirez S."/>
            <person name="Szollosi G.J."/>
            <person name="Szarkandi J.G."/>
            <person name="Papp V."/>
            <person name="Albert L."/>
            <person name="Andreopoulos W."/>
            <person name="Angelini C."/>
            <person name="Antonin V."/>
            <person name="Barry K.W."/>
            <person name="Bougher N.L."/>
            <person name="Buchanan P."/>
            <person name="Buyck B."/>
            <person name="Bense V."/>
            <person name="Catcheside P."/>
            <person name="Chovatia M."/>
            <person name="Cooper J."/>
            <person name="Damon W."/>
            <person name="Desjardin D."/>
            <person name="Finy P."/>
            <person name="Geml J."/>
            <person name="Haridas S."/>
            <person name="Hughes K."/>
            <person name="Justo A."/>
            <person name="Karasinski D."/>
            <person name="Kautmanova I."/>
            <person name="Kiss B."/>
            <person name="Kocsube S."/>
            <person name="Kotiranta H."/>
            <person name="LaButti K.M."/>
            <person name="Lechner B.E."/>
            <person name="Liimatainen K."/>
            <person name="Lipzen A."/>
            <person name="Lukacs Z."/>
            <person name="Mihaltcheva S."/>
            <person name="Morgado L.N."/>
            <person name="Niskanen T."/>
            <person name="Noordeloos M.E."/>
            <person name="Ohm R.A."/>
            <person name="Ortiz-Santana B."/>
            <person name="Ovrebo C."/>
            <person name="Racz N."/>
            <person name="Riley R."/>
            <person name="Savchenko A."/>
            <person name="Shiryaev A."/>
            <person name="Soop K."/>
            <person name="Spirin V."/>
            <person name="Szebenyi C."/>
            <person name="Tomsovsky M."/>
            <person name="Tulloss R.E."/>
            <person name="Uehling J."/>
            <person name="Grigoriev I.V."/>
            <person name="Vagvolgyi C."/>
            <person name="Papp T."/>
            <person name="Martin F.M."/>
            <person name="Miettinen O."/>
            <person name="Hibbett D.S."/>
            <person name="Nagy L.G."/>
        </authorList>
    </citation>
    <scope>NUCLEOTIDE SEQUENCE [LARGE SCALE GENOMIC DNA]</scope>
    <source>
        <strain evidence="1 2">NL-1719</strain>
    </source>
</reference>
<accession>A0ACD3A6S3</accession>
<evidence type="ECO:0000313" key="1">
    <source>
        <dbReference type="EMBL" id="TFK61287.1"/>
    </source>
</evidence>
<evidence type="ECO:0000313" key="2">
    <source>
        <dbReference type="Proteomes" id="UP000308600"/>
    </source>
</evidence>
<protein>
    <submittedName>
        <fullName evidence="1">Uncharacterized protein</fullName>
    </submittedName>
</protein>
<dbReference type="Proteomes" id="UP000308600">
    <property type="component" value="Unassembled WGS sequence"/>
</dbReference>
<name>A0ACD3A6S3_9AGAR</name>
<proteinExistence type="predicted"/>
<sequence>MPPDTKSPTSSPTPRSPSPRPIAATDPKLPSPTTTPPPNPLKRTASRDVEHPSSPSPPSPQHVPASSVAVHVQQQQQQSPQQGEYETGRVICECGAAISFRDEKTGGFDLKLWDAHRLSCPASVTAPSGEPVIYTPESTAHALANPPVKRRRAKRTEDERIDYLRADPYVAQFEAYRVLCASCDKWIRLRPNSTYCSIPWDAHRKSCLAKKIKNVYALEERNALFAKDPDVRKFDAERVLCNMCDRWIALNPDDHLQAVQKWLQHRASCQKGPSQSSVNIVSSGPVDLNPTGKATSPDAHHSQLQQHPQQQQQPHHANGVSGSNPHQRTPASPSPRPSTSSTTHQAAPIHRPSSSSLIPHHSSHHQQQQPPPHPHPHGHAHAHQHQTHHSSSSFHDLNPANYTPAHESRRRNAEQRAATLRADTLIGEVEPNRVFCTLCQKWVQLRQDSSYCAYPWLQHRTKCLARQ</sequence>
<gene>
    <name evidence="1" type="ORF">BDN72DRAFT_466619</name>
</gene>
<keyword evidence="2" id="KW-1185">Reference proteome</keyword>
<dbReference type="EMBL" id="ML208675">
    <property type="protein sequence ID" value="TFK61287.1"/>
    <property type="molecule type" value="Genomic_DNA"/>
</dbReference>
<organism evidence="1 2">
    <name type="scientific">Pluteus cervinus</name>
    <dbReference type="NCBI Taxonomy" id="181527"/>
    <lineage>
        <taxon>Eukaryota</taxon>
        <taxon>Fungi</taxon>
        <taxon>Dikarya</taxon>
        <taxon>Basidiomycota</taxon>
        <taxon>Agaricomycotina</taxon>
        <taxon>Agaricomycetes</taxon>
        <taxon>Agaricomycetidae</taxon>
        <taxon>Agaricales</taxon>
        <taxon>Pluteineae</taxon>
        <taxon>Pluteaceae</taxon>
        <taxon>Pluteus</taxon>
    </lineage>
</organism>